<evidence type="ECO:0000256" key="9">
    <source>
        <dbReference type="ARBA" id="ARBA00022989"/>
    </source>
</evidence>
<evidence type="ECO:0000256" key="2">
    <source>
        <dbReference type="ARBA" id="ARBA00004323"/>
    </source>
</evidence>
<dbReference type="PANTHER" id="PTHR11214:SF212">
    <property type="entry name" value="HYDROXYPROLINE O-GALACTOSYLTRANSFERASE GALT2"/>
    <property type="match status" value="1"/>
</dbReference>
<comment type="similarity">
    <text evidence="4">Belongs to the glycosyltransferase 31 family.</text>
</comment>
<comment type="pathway">
    <text evidence="3">Protein modification; protein glycosylation.</text>
</comment>
<dbReference type="FunFam" id="2.60.120.200:FF:000071">
    <property type="entry name" value="Hydroxyproline O-galactosyltransferase GALT2"/>
    <property type="match status" value="1"/>
</dbReference>
<evidence type="ECO:0000256" key="3">
    <source>
        <dbReference type="ARBA" id="ARBA00004922"/>
    </source>
</evidence>
<comment type="cofactor">
    <cofactor evidence="1">
        <name>Mn(2+)</name>
        <dbReference type="ChEBI" id="CHEBI:29035"/>
    </cofactor>
</comment>
<evidence type="ECO:0000256" key="11">
    <source>
        <dbReference type="ARBA" id="ARBA00023136"/>
    </source>
</evidence>
<evidence type="ECO:0000256" key="15">
    <source>
        <dbReference type="SAM" id="Phobius"/>
    </source>
</evidence>
<feature type="transmembrane region" description="Helical" evidence="15">
    <location>
        <begin position="92"/>
        <end position="111"/>
    </location>
</feature>
<comment type="subcellular location">
    <subcellularLocation>
        <location evidence="2">Golgi apparatus membrane</location>
        <topology evidence="2">Single-pass type II membrane protein</topology>
    </subcellularLocation>
</comment>
<evidence type="ECO:0000256" key="14">
    <source>
        <dbReference type="ARBA" id="ARBA00059439"/>
    </source>
</evidence>
<evidence type="ECO:0000256" key="1">
    <source>
        <dbReference type="ARBA" id="ARBA00001936"/>
    </source>
</evidence>
<keyword evidence="11 15" id="KW-0472">Membrane</keyword>
<dbReference type="GO" id="GO:0030246">
    <property type="term" value="F:carbohydrate binding"/>
    <property type="evidence" value="ECO:0007669"/>
    <property type="project" value="InterPro"/>
</dbReference>
<dbReference type="Gene3D" id="2.60.120.200">
    <property type="match status" value="2"/>
</dbReference>
<accession>A0A8X8X6S0</accession>
<keyword evidence="9 15" id="KW-1133">Transmembrane helix</keyword>
<feature type="domain" description="Galectin" evidence="16">
    <location>
        <begin position="265"/>
        <end position="476"/>
    </location>
</feature>
<dbReference type="CDD" id="cd00070">
    <property type="entry name" value="GLECT"/>
    <property type="match status" value="1"/>
</dbReference>
<dbReference type="EMBL" id="PNBA02000011">
    <property type="protein sequence ID" value="KAG6407169.1"/>
    <property type="molecule type" value="Genomic_DNA"/>
</dbReference>
<reference evidence="17" key="2">
    <citation type="submission" date="2020-08" db="EMBL/GenBank/DDBJ databases">
        <title>Plant Genome Project.</title>
        <authorList>
            <person name="Zhang R.-G."/>
        </authorList>
    </citation>
    <scope>NUCLEOTIDE SEQUENCE</scope>
    <source>
        <strain evidence="17">Huo1</strain>
        <tissue evidence="17">Leaf</tissue>
    </source>
</reference>
<comment type="function">
    <text evidence="14">Possesses hydroxyproline O-galactosyltransferase activity. Transfers galactose from UDP-galactose to hydroxyproline residues in the arabinogalactan proteins (AGPs). Is specific for AGPs containing non-contiguous peptidyl hydroxyproline residues. Utilizes UDP-galactose solely as sugar donor. The addition of galactose onto the peptidyl hydroxyproline residues in AGP core proteins represents the first committed step in arabinogalactan polysaccharide addition. AGP glycans play essential roles in both vegetative and reproductive plant growth.</text>
</comment>
<organism evidence="17">
    <name type="scientific">Salvia splendens</name>
    <name type="common">Scarlet sage</name>
    <dbReference type="NCBI Taxonomy" id="180675"/>
    <lineage>
        <taxon>Eukaryota</taxon>
        <taxon>Viridiplantae</taxon>
        <taxon>Streptophyta</taxon>
        <taxon>Embryophyta</taxon>
        <taxon>Tracheophyta</taxon>
        <taxon>Spermatophyta</taxon>
        <taxon>Magnoliopsida</taxon>
        <taxon>eudicotyledons</taxon>
        <taxon>Gunneridae</taxon>
        <taxon>Pentapetalae</taxon>
        <taxon>asterids</taxon>
        <taxon>lamiids</taxon>
        <taxon>Lamiales</taxon>
        <taxon>Lamiaceae</taxon>
        <taxon>Nepetoideae</taxon>
        <taxon>Mentheae</taxon>
        <taxon>Salviinae</taxon>
        <taxon>Salvia</taxon>
        <taxon>Salvia subgen. Calosphace</taxon>
        <taxon>core Calosphace</taxon>
    </lineage>
</organism>
<evidence type="ECO:0000256" key="8">
    <source>
        <dbReference type="ARBA" id="ARBA00022968"/>
    </source>
</evidence>
<dbReference type="SUPFAM" id="SSF49899">
    <property type="entry name" value="Concanavalin A-like lectins/glucanases"/>
    <property type="match status" value="1"/>
</dbReference>
<dbReference type="InterPro" id="IPR002659">
    <property type="entry name" value="Glyco_trans_31"/>
</dbReference>
<keyword evidence="12" id="KW-0325">Glycoprotein</keyword>
<dbReference type="GO" id="GO:0000139">
    <property type="term" value="C:Golgi membrane"/>
    <property type="evidence" value="ECO:0007669"/>
    <property type="project" value="UniProtKB-SubCell"/>
</dbReference>
<dbReference type="InterPro" id="IPR001079">
    <property type="entry name" value="Galectin_CRD"/>
</dbReference>
<dbReference type="Gene3D" id="3.90.550.50">
    <property type="match status" value="1"/>
</dbReference>
<keyword evidence="7 15" id="KW-0812">Transmembrane</keyword>
<keyword evidence="8" id="KW-0735">Signal-anchor</keyword>
<dbReference type="AlphaFoldDB" id="A0A8X8X6S0"/>
<comment type="caution">
    <text evidence="17">The sequence shown here is derived from an EMBL/GenBank/DDBJ whole genome shotgun (WGS) entry which is preliminary data.</text>
</comment>
<dbReference type="FunFam" id="2.60.120.200:FF:000147">
    <property type="entry name" value="Hydroxyproline O-galactosyltransferase GALT2"/>
    <property type="match status" value="1"/>
</dbReference>
<dbReference type="GO" id="GO:1990714">
    <property type="term" value="F:hydroxyproline O-galactosyltransferase activity"/>
    <property type="evidence" value="ECO:0007669"/>
    <property type="project" value="TreeGrafter"/>
</dbReference>
<dbReference type="InterPro" id="IPR013320">
    <property type="entry name" value="ConA-like_dom_sf"/>
</dbReference>
<reference evidence="17" key="1">
    <citation type="submission" date="2018-01" db="EMBL/GenBank/DDBJ databases">
        <authorList>
            <person name="Mao J.F."/>
        </authorList>
    </citation>
    <scope>NUCLEOTIDE SEQUENCE</scope>
    <source>
        <strain evidence="17">Huo1</strain>
        <tissue evidence="17">Leaf</tissue>
    </source>
</reference>
<evidence type="ECO:0000256" key="7">
    <source>
        <dbReference type="ARBA" id="ARBA00022692"/>
    </source>
</evidence>
<keyword evidence="13" id="KW-0464">Manganese</keyword>
<evidence type="ECO:0000256" key="10">
    <source>
        <dbReference type="ARBA" id="ARBA00023034"/>
    </source>
</evidence>
<keyword evidence="10" id="KW-0333">Golgi apparatus</keyword>
<dbReference type="FunFam" id="3.90.550.50:FF:000005">
    <property type="entry name" value="Hydroxyproline O-galactosyltransferase"/>
    <property type="match status" value="1"/>
</dbReference>
<keyword evidence="5" id="KW-0328">Glycosyltransferase</keyword>
<dbReference type="PROSITE" id="PS51304">
    <property type="entry name" value="GALECTIN"/>
    <property type="match status" value="1"/>
</dbReference>
<name>A0A8X8X6S0_SALSN</name>
<evidence type="ECO:0000256" key="6">
    <source>
        <dbReference type="ARBA" id="ARBA00022679"/>
    </source>
</evidence>
<evidence type="ECO:0000256" key="12">
    <source>
        <dbReference type="ARBA" id="ARBA00023180"/>
    </source>
</evidence>
<evidence type="ECO:0000256" key="5">
    <source>
        <dbReference type="ARBA" id="ARBA00022676"/>
    </source>
</evidence>
<evidence type="ECO:0000259" key="16">
    <source>
        <dbReference type="PROSITE" id="PS51304"/>
    </source>
</evidence>
<keyword evidence="18" id="KW-1185">Reference proteome</keyword>
<evidence type="ECO:0000256" key="13">
    <source>
        <dbReference type="ARBA" id="ARBA00023211"/>
    </source>
</evidence>
<evidence type="ECO:0000313" key="18">
    <source>
        <dbReference type="Proteomes" id="UP000298416"/>
    </source>
</evidence>
<gene>
    <name evidence="17" type="ORF">SASPL_130153</name>
</gene>
<sequence>MISFIFRFSCILGCEGKDSSIAAGYTICGLYTGSLVHIGSGFCDRRVDLSVGSLLRLWETRLALDVEFCPFIQLSRMKRSKGDYSSARRFKLSYILLAAAGLYLILIFFKFPDFLSAAVLSGDESASVFDGFSMMDEKNADISKSRVSSDGFHRILHDNENQDNHLKPEQINIQMQRDHKSVTKASQQHYGRITADILRRMNRTKNLSVMERMADEAWALGLKAWEEASKYDDKEIDMSTILEGKPESCPSWVSMEGEELAKRDFLMFLPCGLAAGSSITVIGTPHQAHQEYVPQLAKRRIGDGLVLVSQFMVELQGLKAVHGEDPPKILHLNPRLRGDWSHHQVIEHNTCYRMQWGTAQRCDGLPSKGDDDMQVDGYLRCEKWMRNDVTDTKESKIFSWFERFIGRAKKPEVTWPFPFREGRMFVLTIRAGVDGYHINAGGRHVTSFPYRMGFTLEDATGLAIKGNVDVHSVYATSLPTSHPSFSPHRVLDFSEKWKSHHTPQGGVQLFIGVLSATNHFAERMAVRMTWMQSMSVKTSKVAVRFFVALNTRSEVNAVLKKEAAYFGDIEILPFMDRYELVVLKTVAICEYGVRNAMAAYIMKCDDDTFIRVERILKDIEGLSPTRPLYLGNLNLLHRPLRTGKWAVSYEEWPEEIYPPYANGPGYIISSDIANYIVSQSENHSLRLFKMEDVSMGMWVEQFNSTKHVQYSHNWKYCQYGCMENYHTAHYQSPRQMVCLWDNLMKGHPHCCNV</sequence>
<dbReference type="SMART" id="SM00908">
    <property type="entry name" value="Gal-bind_lectin"/>
    <property type="match status" value="1"/>
</dbReference>
<evidence type="ECO:0000313" key="17">
    <source>
        <dbReference type="EMBL" id="KAG6407169.1"/>
    </source>
</evidence>
<evidence type="ECO:0000256" key="4">
    <source>
        <dbReference type="ARBA" id="ARBA00008661"/>
    </source>
</evidence>
<proteinExistence type="inferred from homology"/>
<dbReference type="PANTHER" id="PTHR11214">
    <property type="entry name" value="BETA-1,3-N-ACETYLGLUCOSAMINYLTRANSFERASE"/>
    <property type="match status" value="1"/>
</dbReference>
<dbReference type="Pfam" id="PF00337">
    <property type="entry name" value="Gal-bind_lectin"/>
    <property type="match status" value="1"/>
</dbReference>
<protein>
    <recommendedName>
        <fullName evidence="16">Galectin domain-containing protein</fullName>
    </recommendedName>
</protein>
<dbReference type="Proteomes" id="UP000298416">
    <property type="component" value="Unassembled WGS sequence"/>
</dbReference>
<keyword evidence="6" id="KW-0808">Transferase</keyword>
<dbReference type="Pfam" id="PF01762">
    <property type="entry name" value="Galactosyl_T"/>
    <property type="match status" value="1"/>
</dbReference>
<dbReference type="GO" id="GO:0010405">
    <property type="term" value="P:arabinogalactan protein metabolic process"/>
    <property type="evidence" value="ECO:0007669"/>
    <property type="project" value="UniProtKB-ARBA"/>
</dbReference>